<accession>A0A9D2NQ95</accession>
<feature type="coiled-coil region" evidence="1">
    <location>
        <begin position="7"/>
        <end position="42"/>
    </location>
</feature>
<proteinExistence type="predicted"/>
<reference evidence="3" key="2">
    <citation type="submission" date="2021-04" db="EMBL/GenBank/DDBJ databases">
        <authorList>
            <person name="Gilroy R."/>
        </authorList>
    </citation>
    <scope>NUCLEOTIDE SEQUENCE</scope>
    <source>
        <strain evidence="3">CHK187-11901</strain>
    </source>
</reference>
<reference evidence="3" key="1">
    <citation type="journal article" date="2021" name="PeerJ">
        <title>Extensive microbial diversity within the chicken gut microbiome revealed by metagenomics and culture.</title>
        <authorList>
            <person name="Gilroy R."/>
            <person name="Ravi A."/>
            <person name="Getino M."/>
            <person name="Pursley I."/>
            <person name="Horton D.L."/>
            <person name="Alikhan N.F."/>
            <person name="Baker D."/>
            <person name="Gharbi K."/>
            <person name="Hall N."/>
            <person name="Watson M."/>
            <person name="Adriaenssens E.M."/>
            <person name="Foster-Nyarko E."/>
            <person name="Jarju S."/>
            <person name="Secka A."/>
            <person name="Antonio M."/>
            <person name="Oren A."/>
            <person name="Chaudhuri R.R."/>
            <person name="La Ragione R."/>
            <person name="Hildebrand F."/>
            <person name="Pallen M.J."/>
        </authorList>
    </citation>
    <scope>NUCLEOTIDE SEQUENCE</scope>
    <source>
        <strain evidence="3">CHK187-11901</strain>
    </source>
</reference>
<comment type="caution">
    <text evidence="3">The sequence shown here is derived from an EMBL/GenBank/DDBJ whole genome shotgun (WGS) entry which is preliminary data.</text>
</comment>
<dbReference type="Gene3D" id="1.20.1270.90">
    <property type="entry name" value="AF1782-like"/>
    <property type="match status" value="2"/>
</dbReference>
<keyword evidence="2" id="KW-0472">Membrane</keyword>
<name>A0A9D2NQ95_9FIRM</name>
<evidence type="ECO:0000313" key="3">
    <source>
        <dbReference type="EMBL" id="HJC36621.1"/>
    </source>
</evidence>
<dbReference type="NCBIfam" id="TIGR01167">
    <property type="entry name" value="LPXTG_anchor"/>
    <property type="match status" value="1"/>
</dbReference>
<organism evidence="3 4">
    <name type="scientific">Candidatus Merdibacter merdavium</name>
    <dbReference type="NCBI Taxonomy" id="2838692"/>
    <lineage>
        <taxon>Bacteria</taxon>
        <taxon>Bacillati</taxon>
        <taxon>Bacillota</taxon>
        <taxon>Erysipelotrichia</taxon>
        <taxon>Erysipelotrichales</taxon>
        <taxon>Erysipelotrichaceae</taxon>
        <taxon>Merdibacter</taxon>
    </lineage>
</organism>
<feature type="non-terminal residue" evidence="3">
    <location>
        <position position="1"/>
    </location>
</feature>
<gene>
    <name evidence="3" type="ORF">H9702_05765</name>
</gene>
<keyword evidence="2" id="KW-1133">Transmembrane helix</keyword>
<evidence type="ECO:0000256" key="2">
    <source>
        <dbReference type="SAM" id="Phobius"/>
    </source>
</evidence>
<evidence type="ECO:0000256" key="1">
    <source>
        <dbReference type="SAM" id="Coils"/>
    </source>
</evidence>
<feature type="transmembrane region" description="Helical" evidence="2">
    <location>
        <begin position="132"/>
        <end position="153"/>
    </location>
</feature>
<sequence length="160" mass="16836">NYVPSTVEGLADKLADAQAAMNATTQEEIDAATEALREARLNARTKADVSALEELIAYVNSLDLSAYTSASAQPVIQDLARANRMLANEEVTQEEVDNMVDALQDSIDNLVEISAESTNAGTPNADTTNTAAAAQTGMLAGLLALAGGALVVARRRKQMR</sequence>
<keyword evidence="1" id="KW-0175">Coiled coil</keyword>
<dbReference type="AlphaFoldDB" id="A0A9D2NQ95"/>
<keyword evidence="2" id="KW-0812">Transmembrane</keyword>
<dbReference type="Proteomes" id="UP000823896">
    <property type="component" value="Unassembled WGS sequence"/>
</dbReference>
<protein>
    <submittedName>
        <fullName evidence="3">LPXTG cell wall anchor domain-containing protein</fullName>
    </submittedName>
</protein>
<evidence type="ECO:0000313" key="4">
    <source>
        <dbReference type="Proteomes" id="UP000823896"/>
    </source>
</evidence>
<dbReference type="EMBL" id="DWWM01000036">
    <property type="protein sequence ID" value="HJC36621.1"/>
    <property type="molecule type" value="Genomic_DNA"/>
</dbReference>